<keyword evidence="1" id="KW-0472">Membrane</keyword>
<dbReference type="RefSeq" id="WP_012063054.1">
    <property type="nucleotide sequence ID" value="NC_009633.1"/>
</dbReference>
<dbReference type="Proteomes" id="UP000001572">
    <property type="component" value="Chromosome"/>
</dbReference>
<protein>
    <submittedName>
        <fullName evidence="2">Uncharacterized protein</fullName>
    </submittedName>
</protein>
<accession>A6TPA1</accession>
<sequence>MNLLLIFLASSIWLLALYLLNKVMKKLNHRITMIAIILMAMLLFTACGNADEQLTAEELTTNGRYNFLKPSYTSSKASHYTANNYEVFTNPVSLRFYQEQEALINSLAENEVALFQLIFREEPPTGG</sequence>
<feature type="transmembrane region" description="Helical" evidence="1">
    <location>
        <begin position="31"/>
        <end position="50"/>
    </location>
</feature>
<evidence type="ECO:0000313" key="3">
    <source>
        <dbReference type="Proteomes" id="UP000001572"/>
    </source>
</evidence>
<name>A6TPA1_ALKMQ</name>
<keyword evidence="1" id="KW-1133">Transmembrane helix</keyword>
<dbReference type="KEGG" id="amt:Amet_1849"/>
<dbReference type="AlphaFoldDB" id="A6TPA1"/>
<dbReference type="HOGENOM" id="CLU_1965909_0_0_9"/>
<reference evidence="3" key="1">
    <citation type="journal article" date="2016" name="Genome Announc.">
        <title>Complete genome sequence of Alkaliphilus metalliredigens strain QYMF, an alkaliphilic and metal-reducing bacterium isolated from borax-contaminated leachate ponds.</title>
        <authorList>
            <person name="Hwang C."/>
            <person name="Copeland A."/>
            <person name="Lucas S."/>
            <person name="Lapidus A."/>
            <person name="Barry K."/>
            <person name="Detter J.C."/>
            <person name="Glavina Del Rio T."/>
            <person name="Hammon N."/>
            <person name="Israni S."/>
            <person name="Dalin E."/>
            <person name="Tice H."/>
            <person name="Pitluck S."/>
            <person name="Chertkov O."/>
            <person name="Brettin T."/>
            <person name="Bruce D."/>
            <person name="Han C."/>
            <person name="Schmutz J."/>
            <person name="Larimer F."/>
            <person name="Land M.L."/>
            <person name="Hauser L."/>
            <person name="Kyrpides N."/>
            <person name="Mikhailova N."/>
            <person name="Ye Q."/>
            <person name="Zhou J."/>
            <person name="Richardson P."/>
            <person name="Fields M.W."/>
        </authorList>
    </citation>
    <scope>NUCLEOTIDE SEQUENCE [LARGE SCALE GENOMIC DNA]</scope>
    <source>
        <strain evidence="3">QYMF</strain>
    </source>
</reference>
<proteinExistence type="predicted"/>
<gene>
    <name evidence="2" type="ordered locus">Amet_1849</name>
</gene>
<dbReference type="EMBL" id="CP000724">
    <property type="protein sequence ID" value="ABR48019.1"/>
    <property type="molecule type" value="Genomic_DNA"/>
</dbReference>
<keyword evidence="3" id="KW-1185">Reference proteome</keyword>
<keyword evidence="1" id="KW-0812">Transmembrane</keyword>
<evidence type="ECO:0000313" key="2">
    <source>
        <dbReference type="EMBL" id="ABR48019.1"/>
    </source>
</evidence>
<organism evidence="2 3">
    <name type="scientific">Alkaliphilus metalliredigens (strain QYMF)</name>
    <dbReference type="NCBI Taxonomy" id="293826"/>
    <lineage>
        <taxon>Bacteria</taxon>
        <taxon>Bacillati</taxon>
        <taxon>Bacillota</taxon>
        <taxon>Clostridia</taxon>
        <taxon>Peptostreptococcales</taxon>
        <taxon>Natronincolaceae</taxon>
        <taxon>Alkaliphilus</taxon>
    </lineage>
</organism>
<evidence type="ECO:0000256" key="1">
    <source>
        <dbReference type="SAM" id="Phobius"/>
    </source>
</evidence>